<dbReference type="Pfam" id="PF10014">
    <property type="entry name" value="2OG-Fe_Oxy_2"/>
    <property type="match status" value="1"/>
</dbReference>
<dbReference type="EMBL" id="CP115922">
    <property type="protein sequence ID" value="XCD19164.1"/>
    <property type="molecule type" value="Genomic_DNA"/>
</dbReference>
<reference evidence="1" key="1">
    <citation type="submission" date="2023-01" db="EMBL/GenBank/DDBJ databases">
        <title>Vibrio sp. CB1-14 genome sequencing.</title>
        <authorList>
            <person name="Otstavnykh N."/>
            <person name="Isaeva M."/>
            <person name="Meleshko D."/>
        </authorList>
    </citation>
    <scope>NUCLEOTIDE SEQUENCE</scope>
    <source>
        <strain evidence="1">CB1-14</strain>
        <plasmid evidence="1">p1</plasmid>
    </source>
</reference>
<accession>A0AAU8BU49</accession>
<dbReference type="AlphaFoldDB" id="A0AAU8BU49"/>
<keyword evidence="1" id="KW-0223">Dioxygenase</keyword>
<proteinExistence type="predicted"/>
<evidence type="ECO:0000313" key="1">
    <source>
        <dbReference type="EMBL" id="XCD19164.1"/>
    </source>
</evidence>
<dbReference type="InterPro" id="IPR018724">
    <property type="entry name" value="2OG-Fe_dioxygenase"/>
</dbReference>
<dbReference type="Gene3D" id="2.60.120.620">
    <property type="entry name" value="q2cbj1_9rhob like domain"/>
    <property type="match status" value="1"/>
</dbReference>
<sequence>MNTLIAPHSTRITNELGSNTYAYEKGQMLREALFIDDQDIAEFASHWHQLKIDKYMNDGGRYRYRRYSQLIKLRHSNELVLLPHEPYQQSMSVNSLNGGTLRYFEPMTDDFLTSPCLERLLVFLAYCFDDILGEANDWNIKLHPYRILANDEAGQPTPEGLHRDGVTFISSLLIARHNIRGGTTTITDNQCKKLEEITMTDAWDIIIANDAQSMHQVSEITRENVEFDAYRDVLVIAFTKIEDK</sequence>
<keyword evidence="1" id="KW-0614">Plasmid</keyword>
<gene>
    <name evidence="1" type="ORF">PG915_24835</name>
</gene>
<geneLocation type="plasmid" evidence="1">
    <name>p1</name>
</geneLocation>
<protein>
    <submittedName>
        <fullName evidence="1">2OG-Fe dioxygenase family protein</fullName>
    </submittedName>
</protein>
<keyword evidence="1" id="KW-0560">Oxidoreductase</keyword>
<dbReference type="KEGG" id="vck:PG915_24835"/>
<dbReference type="GO" id="GO:0051213">
    <property type="term" value="F:dioxygenase activity"/>
    <property type="evidence" value="ECO:0007669"/>
    <property type="project" value="UniProtKB-KW"/>
</dbReference>
<organism evidence="1">
    <name type="scientific">Vibrio chaetopteri</name>
    <dbReference type="NCBI Taxonomy" id="3016528"/>
    <lineage>
        <taxon>Bacteria</taxon>
        <taxon>Pseudomonadati</taxon>
        <taxon>Pseudomonadota</taxon>
        <taxon>Gammaproteobacteria</taxon>
        <taxon>Vibrionales</taxon>
        <taxon>Vibrionaceae</taxon>
        <taxon>Vibrio</taxon>
    </lineage>
</organism>
<dbReference type="RefSeq" id="WP_353500288.1">
    <property type="nucleotide sequence ID" value="NZ_CP115922.1"/>
</dbReference>
<name>A0AAU8BU49_9VIBR</name>